<dbReference type="Pfam" id="PF01668">
    <property type="entry name" value="SmpB"/>
    <property type="match status" value="1"/>
</dbReference>
<dbReference type="NCBIfam" id="NF003843">
    <property type="entry name" value="PRK05422.1"/>
    <property type="match status" value="1"/>
</dbReference>
<dbReference type="AlphaFoldDB" id="F0EVZ7"/>
<dbReference type="HOGENOM" id="CLU_108953_3_0_4"/>
<organism evidence="5 6">
    <name type="scientific">Kingella denitrificans ATCC 33394</name>
    <dbReference type="NCBI Taxonomy" id="888741"/>
    <lineage>
        <taxon>Bacteria</taxon>
        <taxon>Pseudomonadati</taxon>
        <taxon>Pseudomonadota</taxon>
        <taxon>Betaproteobacteria</taxon>
        <taxon>Neisseriales</taxon>
        <taxon>Neisseriaceae</taxon>
        <taxon>Kingella</taxon>
    </lineage>
</organism>
<accession>F0EVZ7</accession>
<dbReference type="HAMAP" id="MF_00023">
    <property type="entry name" value="SmpB"/>
    <property type="match status" value="1"/>
</dbReference>
<dbReference type="InterPro" id="IPR023620">
    <property type="entry name" value="SmpB"/>
</dbReference>
<dbReference type="GO" id="GO:0003723">
    <property type="term" value="F:RNA binding"/>
    <property type="evidence" value="ECO:0007669"/>
    <property type="project" value="UniProtKB-UniRule"/>
</dbReference>
<dbReference type="Gene3D" id="2.40.280.10">
    <property type="match status" value="1"/>
</dbReference>
<evidence type="ECO:0000256" key="2">
    <source>
        <dbReference type="ARBA" id="ARBA00022884"/>
    </source>
</evidence>
<dbReference type="CDD" id="cd09294">
    <property type="entry name" value="SmpB"/>
    <property type="match status" value="1"/>
</dbReference>
<dbReference type="GO" id="GO:0005829">
    <property type="term" value="C:cytosol"/>
    <property type="evidence" value="ECO:0007669"/>
    <property type="project" value="TreeGrafter"/>
</dbReference>
<keyword evidence="1 3" id="KW-0963">Cytoplasm</keyword>
<keyword evidence="6" id="KW-1185">Reference proteome</keyword>
<evidence type="ECO:0000313" key="6">
    <source>
        <dbReference type="Proteomes" id="UP000004088"/>
    </source>
</evidence>
<comment type="similarity">
    <text evidence="3">Belongs to the SmpB family.</text>
</comment>
<protein>
    <recommendedName>
        <fullName evidence="3">SsrA-binding protein</fullName>
    </recommendedName>
    <alternativeName>
        <fullName evidence="3">Small protein B</fullName>
    </alternativeName>
</protein>
<dbReference type="InterPro" id="IPR000037">
    <property type="entry name" value="SsrA-bd_prot"/>
</dbReference>
<gene>
    <name evidence="3 5" type="primary">smpB</name>
    <name evidence="5" type="ORF">HMPREF9098_0031</name>
</gene>
<comment type="subcellular location">
    <subcellularLocation>
        <location evidence="3">Cytoplasm</location>
    </subcellularLocation>
    <text evidence="3">The tmRNA-SmpB complex associates with stalled 70S ribosomes.</text>
</comment>
<dbReference type="PANTHER" id="PTHR30308:SF2">
    <property type="entry name" value="SSRA-BINDING PROTEIN"/>
    <property type="match status" value="1"/>
</dbReference>
<reference evidence="5 6" key="1">
    <citation type="submission" date="2011-01" db="EMBL/GenBank/DDBJ databases">
        <authorList>
            <person name="Muzny D."/>
            <person name="Qin X."/>
            <person name="Deng J."/>
            <person name="Jiang H."/>
            <person name="Liu Y."/>
            <person name="Qu J."/>
            <person name="Song X.-Z."/>
            <person name="Zhang L."/>
            <person name="Thornton R."/>
            <person name="Coyle M."/>
            <person name="Francisco L."/>
            <person name="Jackson L."/>
            <person name="Javaid M."/>
            <person name="Korchina V."/>
            <person name="Kovar C."/>
            <person name="Mata R."/>
            <person name="Mathew T."/>
            <person name="Ngo R."/>
            <person name="Nguyen L."/>
            <person name="Nguyen N."/>
            <person name="Okwuonu G."/>
            <person name="Ongeri F."/>
            <person name="Pham C."/>
            <person name="Simmons D."/>
            <person name="Wilczek-Boney K."/>
            <person name="Hale W."/>
            <person name="Jakkamsetti A."/>
            <person name="Pham P."/>
            <person name="Ruth R."/>
            <person name="San Lucas F."/>
            <person name="Warren J."/>
            <person name="Zhang J."/>
            <person name="Zhao Z."/>
            <person name="Zhou C."/>
            <person name="Zhu D."/>
            <person name="Lee S."/>
            <person name="Bess C."/>
            <person name="Blankenburg K."/>
            <person name="Forbes L."/>
            <person name="Fu Q."/>
            <person name="Gubbala S."/>
            <person name="Hirani K."/>
            <person name="Jayaseelan J.C."/>
            <person name="Lara F."/>
            <person name="Munidasa M."/>
            <person name="Palculict T."/>
            <person name="Patil S."/>
            <person name="Pu L.-L."/>
            <person name="Saada N."/>
            <person name="Tang L."/>
            <person name="Weissenberger G."/>
            <person name="Zhu Y."/>
            <person name="Hemphill L."/>
            <person name="Shang Y."/>
            <person name="Youmans B."/>
            <person name="Ayvaz T."/>
            <person name="Ross M."/>
            <person name="Santibanez J."/>
            <person name="Aqrawi P."/>
            <person name="Gross S."/>
            <person name="Joshi V."/>
            <person name="Fowler G."/>
            <person name="Nazareth L."/>
            <person name="Reid J."/>
            <person name="Worley K."/>
            <person name="Petrosino J."/>
            <person name="Highlander S."/>
            <person name="Gibbs R."/>
        </authorList>
    </citation>
    <scope>NUCLEOTIDE SEQUENCE [LARGE SCALE GENOMIC DNA]</scope>
    <source>
        <strain evidence="5 6">ATCC 33394</strain>
    </source>
</reference>
<proteinExistence type="inferred from homology"/>
<evidence type="ECO:0000256" key="3">
    <source>
        <dbReference type="HAMAP-Rule" id="MF_00023"/>
    </source>
</evidence>
<evidence type="ECO:0000313" key="5">
    <source>
        <dbReference type="EMBL" id="EGC18506.1"/>
    </source>
</evidence>
<sequence length="196" mass="22711">MEIAIRRQPATGKRRCRLLLNRAESSLHCAAVVFLLKYRPLNILQGATMSIANNRKAFHDYYIEEQIQAGLVLEGWEVKAIRAGRVQLKESYIYWKKDAFYLVGCHITALPTASTHVRPDPVRPRKLLLNQREINKLIGKTERAGYTIVPLNMHFHRGKIKAEIGLAKGKKLHDKRESSKESDWKREKQRLMKQAR</sequence>
<dbReference type="SUPFAM" id="SSF74982">
    <property type="entry name" value="Small protein B (SmpB)"/>
    <property type="match status" value="1"/>
</dbReference>
<dbReference type="GO" id="GO:0070930">
    <property type="term" value="P:trans-translation-dependent protein tagging"/>
    <property type="evidence" value="ECO:0007669"/>
    <property type="project" value="TreeGrafter"/>
</dbReference>
<comment type="function">
    <text evidence="3">Required for rescue of stalled ribosomes mediated by trans-translation. Binds to transfer-messenger RNA (tmRNA), required for stable association of tmRNA with ribosomes. tmRNA and SmpB together mimic tRNA shape, replacing the anticodon stem-loop with SmpB. tmRNA is encoded by the ssrA gene; the 2 termini fold to resemble tRNA(Ala) and it encodes a 'tag peptide', a short internal open reading frame. During trans-translation Ala-aminoacylated tmRNA acts like a tRNA, entering the A-site of stalled ribosomes, displacing the stalled mRNA. The ribosome then switches to translate the ORF on the tmRNA; the nascent peptide is terminated with the 'tag peptide' encoded by the tmRNA and targeted for degradation. The ribosome is freed to recommence translation, which seems to be the essential function of trans-translation.</text>
</comment>
<dbReference type="PANTHER" id="PTHR30308">
    <property type="entry name" value="TMRNA-BINDING COMPONENT OF TRANS-TRANSLATION TAGGING COMPLEX"/>
    <property type="match status" value="1"/>
</dbReference>
<dbReference type="GO" id="GO:0070929">
    <property type="term" value="P:trans-translation"/>
    <property type="evidence" value="ECO:0007669"/>
    <property type="project" value="UniProtKB-UniRule"/>
</dbReference>
<feature type="compositionally biased region" description="Basic and acidic residues" evidence="4">
    <location>
        <begin position="174"/>
        <end position="190"/>
    </location>
</feature>
<evidence type="ECO:0000256" key="1">
    <source>
        <dbReference type="ARBA" id="ARBA00022490"/>
    </source>
</evidence>
<dbReference type="NCBIfam" id="TIGR00086">
    <property type="entry name" value="smpB"/>
    <property type="match status" value="1"/>
</dbReference>
<comment type="caution">
    <text evidence="5">The sequence shown here is derived from an EMBL/GenBank/DDBJ whole genome shotgun (WGS) entry which is preliminary data.</text>
</comment>
<dbReference type="Proteomes" id="UP000004088">
    <property type="component" value="Unassembled WGS sequence"/>
</dbReference>
<dbReference type="InterPro" id="IPR020081">
    <property type="entry name" value="SsrA-bd_prot_CS"/>
</dbReference>
<evidence type="ECO:0000256" key="4">
    <source>
        <dbReference type="SAM" id="MobiDB-lite"/>
    </source>
</evidence>
<name>F0EVZ7_9NEIS</name>
<feature type="region of interest" description="Disordered" evidence="4">
    <location>
        <begin position="169"/>
        <end position="196"/>
    </location>
</feature>
<dbReference type="PROSITE" id="PS01317">
    <property type="entry name" value="SSRP"/>
    <property type="match status" value="1"/>
</dbReference>
<keyword evidence="2 3" id="KW-0694">RNA-binding</keyword>
<dbReference type="EMBL" id="AEWV01000002">
    <property type="protein sequence ID" value="EGC18506.1"/>
    <property type="molecule type" value="Genomic_DNA"/>
</dbReference>
<dbReference type="STRING" id="888741.HMPREF9098_0031"/>